<protein>
    <submittedName>
        <fullName evidence="1">Uncharacterized protein</fullName>
    </submittedName>
</protein>
<accession>A0A5P8PM52</accession>
<dbReference type="Proteomes" id="UP000325424">
    <property type="component" value="Segment"/>
</dbReference>
<sequence>MYGGSPARGQSERIGRCRFLRPAMNSTLKIVCSLSVGLRTFFWL</sequence>
<name>A0A5P8PM52_9CAUD</name>
<dbReference type="EMBL" id="MN095772">
    <property type="protein sequence ID" value="QFR57826.1"/>
    <property type="molecule type" value="Genomic_DNA"/>
</dbReference>
<reference evidence="2" key="1">
    <citation type="submission" date="2019-06" db="EMBL/GenBank/DDBJ databases">
        <title>Complete genome sequence of Stenotrophomonas phage Moby.</title>
        <authorList>
            <person name="Vicary A."/>
            <person name="Newkirk H."/>
            <person name="Moreland R."/>
            <person name="Liu M."/>
            <person name="Ramsey J."/>
            <person name="Gonzalez C.F."/>
            <person name="Leavitt J."/>
        </authorList>
    </citation>
    <scope>NUCLEOTIDE SEQUENCE [LARGE SCALE GENOMIC DNA]</scope>
</reference>
<evidence type="ECO:0000313" key="2">
    <source>
        <dbReference type="Proteomes" id="UP000325424"/>
    </source>
</evidence>
<proteinExistence type="predicted"/>
<organism evidence="1 2">
    <name type="scientific">Stenotrophomonas phage Moby</name>
    <dbReference type="NCBI Taxonomy" id="2601680"/>
    <lineage>
        <taxon>Viruses</taxon>
        <taxon>Duplodnaviria</taxon>
        <taxon>Heunggongvirae</taxon>
        <taxon>Uroviricota</taxon>
        <taxon>Caudoviricetes</taxon>
        <taxon>Menderavirus</taxon>
        <taxon>Menderavirus moby</taxon>
    </lineage>
</organism>
<gene>
    <name evidence="1" type="ORF">CPT_Moby_078</name>
</gene>
<evidence type="ECO:0000313" key="1">
    <source>
        <dbReference type="EMBL" id="QFR57826.1"/>
    </source>
</evidence>
<keyword evidence="2" id="KW-1185">Reference proteome</keyword>